<protein>
    <recommendedName>
        <fullName evidence="1">peptidylprolyl isomerase</fullName>
        <ecNumber evidence="1">5.2.1.8</ecNumber>
    </recommendedName>
</protein>
<keyword evidence="6" id="KW-1185">Reference proteome</keyword>
<evidence type="ECO:0000256" key="2">
    <source>
        <dbReference type="ARBA" id="ARBA00023110"/>
    </source>
</evidence>
<dbReference type="Pfam" id="PF00160">
    <property type="entry name" value="Pro_isomerase"/>
    <property type="match status" value="1"/>
</dbReference>
<dbReference type="InterPro" id="IPR038081">
    <property type="entry name" value="CalX-like_sf"/>
</dbReference>
<dbReference type="EC" id="5.2.1.8" evidence="1"/>
<dbReference type="PRINTS" id="PR00313">
    <property type="entry name" value="CABNDNGRPT"/>
</dbReference>
<dbReference type="PANTHER" id="PTHR45625">
    <property type="entry name" value="PEPTIDYL-PROLYL CIS-TRANS ISOMERASE-RELATED"/>
    <property type="match status" value="1"/>
</dbReference>
<name>A0A1P8WHL4_9PLAN</name>
<dbReference type="STRING" id="1891926.Fuma_03170"/>
<dbReference type="KEGG" id="fmr:Fuma_03170"/>
<dbReference type="Gene3D" id="2.60.40.2030">
    <property type="match status" value="2"/>
</dbReference>
<dbReference type="Proteomes" id="UP000187735">
    <property type="component" value="Chromosome"/>
</dbReference>
<sequence>MLETSVLSQKDLGRMNIRKFFSGRTSARRFKARRQGMQHLAARRLSSSRMERLEDRMMLAGNVTAQFIGQNAFVSGDDAANSVEILVDGGNLIARGTDGTTINGSADDFVLRTGSASLGRSLFVSLGGGDDALTMTGVTVNRNLTINGGSGNDLIGITESSSIGRNLWVRGGSGNDTVSLQDSTVGRNAHLSGNRGNDLLIVSASTVGRHLTVWGGGGADDVMIDDSDVSRDARVAGRGGSDDIIVRNSQIGDDMRIVGNTGNDIVMVDSSEIADKTRVRGGYGSDNVIVEGASEFGDKARAYGGPGSDNIQISDDAVFQDGSKQRRFEGSTANAAVVDARVTDDTTGAIAAATEVVEAFGGTVSSTSDLSLSIDNSSVSEGAGDGAATITVTRSGDTTEDLVVTLTSSDDTKLQLEQSTVTILAGQTTANVLVNPQDDTDLNEPTSVIVTASATGLDDATINVVITDDDGATLTVVASQSSILEDSGNISTIGAPNGFTYTISRNGDTTEDQVVSLITSVSGVISVPATATIPAGSASVVVDAQTVADGDAEADVTVTLTAAAPGFTAGTDSILVQDNDGPRLTVEFATPTVGETGVDKESTITITRNTDTTAALPVNLTSTDPTSLLVDGLSSIDVVIPAGQTSITIDVEGVEEDIDDGDVSVGVIATATGFVDGSDTIVVTDDDSPALSVTFPSGSSVSEDGGADAITATISRNTTDTSAALSVALSYSGDARLTGDSTVTIPAGASSVNVQFDTIDNNIVDQPANGTATVTGTAAGFTAVTINITVTNDDAASIQLSPASFSVQENAGAAAITVSRTDSSAAESISLAYSNASLITGPATVDFAAGETSKSVALTVIDNDLYADNAGVTVTASGTNHADVTTSIAVINDEVLSLTTNISSNTTEQSVGALLTRQETFTVTGVTAPGATVQGDNDGELDFNEATTTADANGNYSIDIPLTHDDDHYGLNAIQLRAVIASEGVSTMSDVTNVHRAIGTVVRFTTNQDFDQDAANTPDFYDVELLDADAPITVANFLSYTTDTATGTERFDNLLAQRLDDNFIVQAGRYNVTGQSITEVDRDADNDGSSDTIQNEFLTANSNLRGTLSMALPANTPNGGSSEWFINIVDNAFLDNAQHTVFGRVIADGMDVVDAINLLPVLDITAPSGQGALGETPFASLPLSDSPLAGTIAIAAGSSLAVGTGTQFTTQLSVGDYISLGNTIVRVDSIASDTQLTLGFQSSANQSNLSYSLYSTPENDDYVIFTDIGKILDNV</sequence>
<keyword evidence="2" id="KW-0697">Rotamase</keyword>
<evidence type="ECO:0000259" key="4">
    <source>
        <dbReference type="PROSITE" id="PS50072"/>
    </source>
</evidence>
<evidence type="ECO:0000256" key="1">
    <source>
        <dbReference type="ARBA" id="ARBA00013194"/>
    </source>
</evidence>
<dbReference type="InterPro" id="IPR044666">
    <property type="entry name" value="Cyclophilin_A-like"/>
</dbReference>
<dbReference type="SUPFAM" id="SSF141072">
    <property type="entry name" value="CalX-like"/>
    <property type="match status" value="2"/>
</dbReference>
<dbReference type="SUPFAM" id="SSF50891">
    <property type="entry name" value="Cyclophilin-like"/>
    <property type="match status" value="1"/>
</dbReference>
<evidence type="ECO:0000313" key="5">
    <source>
        <dbReference type="EMBL" id="APZ93552.1"/>
    </source>
</evidence>
<proteinExistence type="predicted"/>
<dbReference type="EMBL" id="CP017641">
    <property type="protein sequence ID" value="APZ93552.1"/>
    <property type="molecule type" value="Genomic_DNA"/>
</dbReference>
<keyword evidence="3 5" id="KW-0413">Isomerase</keyword>
<dbReference type="PROSITE" id="PS50072">
    <property type="entry name" value="CSA_PPIASE_2"/>
    <property type="match status" value="1"/>
</dbReference>
<dbReference type="PANTHER" id="PTHR45625:SF4">
    <property type="entry name" value="PEPTIDYLPROLYL ISOMERASE DOMAIN AND WD REPEAT-CONTAINING PROTEIN 1"/>
    <property type="match status" value="1"/>
</dbReference>
<organism evidence="5 6">
    <name type="scientific">Fuerstiella marisgermanici</name>
    <dbReference type="NCBI Taxonomy" id="1891926"/>
    <lineage>
        <taxon>Bacteria</taxon>
        <taxon>Pseudomonadati</taxon>
        <taxon>Planctomycetota</taxon>
        <taxon>Planctomycetia</taxon>
        <taxon>Planctomycetales</taxon>
        <taxon>Planctomycetaceae</taxon>
        <taxon>Fuerstiella</taxon>
    </lineage>
</organism>
<feature type="domain" description="PPIase cyclophilin-type" evidence="4">
    <location>
        <begin position="1023"/>
        <end position="1188"/>
    </location>
</feature>
<gene>
    <name evidence="5" type="primary">ppiA_2</name>
    <name evidence="5" type="ORF">Fuma_03170</name>
</gene>
<dbReference type="InterPro" id="IPR002130">
    <property type="entry name" value="Cyclophilin-type_PPIase_dom"/>
</dbReference>
<reference evidence="5 6" key="1">
    <citation type="journal article" date="2016" name="Front. Microbiol.">
        <title>Fuerstia marisgermanicae gen. nov., sp. nov., an Unusual Member of the Phylum Planctomycetes from the German Wadden Sea.</title>
        <authorList>
            <person name="Kohn T."/>
            <person name="Heuer A."/>
            <person name="Jogler M."/>
            <person name="Vollmers J."/>
            <person name="Boedeker C."/>
            <person name="Bunk B."/>
            <person name="Rast P."/>
            <person name="Borchert D."/>
            <person name="Glockner I."/>
            <person name="Freese H.M."/>
            <person name="Klenk H.P."/>
            <person name="Overmann J."/>
            <person name="Kaster A.K."/>
            <person name="Rohde M."/>
            <person name="Wiegand S."/>
            <person name="Jogler C."/>
        </authorList>
    </citation>
    <scope>NUCLEOTIDE SEQUENCE [LARGE SCALE GENOMIC DNA]</scope>
    <source>
        <strain evidence="5 6">NH11</strain>
    </source>
</reference>
<evidence type="ECO:0000256" key="3">
    <source>
        <dbReference type="ARBA" id="ARBA00023235"/>
    </source>
</evidence>
<dbReference type="Gene3D" id="2.40.100.10">
    <property type="entry name" value="Cyclophilin-like"/>
    <property type="match status" value="1"/>
</dbReference>
<dbReference type="AlphaFoldDB" id="A0A1P8WHL4"/>
<dbReference type="GO" id="GO:0003755">
    <property type="term" value="F:peptidyl-prolyl cis-trans isomerase activity"/>
    <property type="evidence" value="ECO:0007669"/>
    <property type="project" value="UniProtKB-KW"/>
</dbReference>
<accession>A0A1P8WHL4</accession>
<dbReference type="InterPro" id="IPR029000">
    <property type="entry name" value="Cyclophilin-like_dom_sf"/>
</dbReference>
<evidence type="ECO:0000313" key="6">
    <source>
        <dbReference type="Proteomes" id="UP000187735"/>
    </source>
</evidence>